<gene>
    <name evidence="1" type="ORF">C0Z19_21890</name>
</gene>
<keyword evidence="2" id="KW-1185">Reference proteome</keyword>
<reference evidence="1 2" key="1">
    <citation type="submission" date="2018-01" db="EMBL/GenBank/DDBJ databases">
        <title>Whole genome analyses suggest that Burkholderia sensu lato contains two further novel genera in the rhizoxinica-symbiotica group Mycetohabitans gen. nov., and Trinickia gen. nov.: implications for the evolution of diazotrophy and nodulation in the Burkholderiaceae.</title>
        <authorList>
            <person name="Estrada-de los Santos P."/>
            <person name="Palmer M."/>
            <person name="Chavez-Ramirez B."/>
            <person name="Beukes C."/>
            <person name="Steenkamp E.T."/>
            <person name="Hirsch A.M."/>
            <person name="Manyaka P."/>
            <person name="Maluk M."/>
            <person name="Lafos M."/>
            <person name="Crook M."/>
            <person name="Gross E."/>
            <person name="Simon M.F."/>
            <person name="Bueno dos Reis Junior F."/>
            <person name="Poole P.S."/>
            <person name="Venter S.N."/>
            <person name="James E.K."/>
        </authorList>
    </citation>
    <scope>NUCLEOTIDE SEQUENCE [LARGE SCALE GENOMIC DNA]</scope>
    <source>
        <strain evidence="1 2">GP25-8</strain>
    </source>
</reference>
<dbReference type="AlphaFoldDB" id="A0A2N7VQ64"/>
<dbReference type="Proteomes" id="UP000235347">
    <property type="component" value="Unassembled WGS sequence"/>
</dbReference>
<name>A0A2N7VQ64_9BURK</name>
<accession>A0A2N7VQ64</accession>
<dbReference type="RefSeq" id="WP_102611934.1">
    <property type="nucleotide sequence ID" value="NZ_CADIKD010000002.1"/>
</dbReference>
<organism evidence="1 2">
    <name type="scientific">Trinickia soli</name>
    <dbReference type="NCBI Taxonomy" id="380675"/>
    <lineage>
        <taxon>Bacteria</taxon>
        <taxon>Pseudomonadati</taxon>
        <taxon>Pseudomonadota</taxon>
        <taxon>Betaproteobacteria</taxon>
        <taxon>Burkholderiales</taxon>
        <taxon>Burkholderiaceae</taxon>
        <taxon>Trinickia</taxon>
    </lineage>
</organism>
<evidence type="ECO:0000313" key="1">
    <source>
        <dbReference type="EMBL" id="PMS19286.1"/>
    </source>
</evidence>
<sequence>MTVTSPLFQMLREIRDAEMSSVDRELLRPAFAALDGGPVIPLPERVIARVRDIHARMPKSK</sequence>
<proteinExistence type="predicted"/>
<evidence type="ECO:0000313" key="2">
    <source>
        <dbReference type="Proteomes" id="UP000235347"/>
    </source>
</evidence>
<protein>
    <submittedName>
        <fullName evidence="1">Uncharacterized protein</fullName>
    </submittedName>
</protein>
<dbReference type="EMBL" id="PNYB01000022">
    <property type="protein sequence ID" value="PMS19286.1"/>
    <property type="molecule type" value="Genomic_DNA"/>
</dbReference>
<comment type="caution">
    <text evidence="1">The sequence shown here is derived from an EMBL/GenBank/DDBJ whole genome shotgun (WGS) entry which is preliminary data.</text>
</comment>